<organism evidence="1 2">
    <name type="scientific">Vermiconidia calcicola</name>
    <dbReference type="NCBI Taxonomy" id="1690605"/>
    <lineage>
        <taxon>Eukaryota</taxon>
        <taxon>Fungi</taxon>
        <taxon>Dikarya</taxon>
        <taxon>Ascomycota</taxon>
        <taxon>Pezizomycotina</taxon>
        <taxon>Dothideomycetes</taxon>
        <taxon>Dothideomycetidae</taxon>
        <taxon>Mycosphaerellales</taxon>
        <taxon>Extremaceae</taxon>
        <taxon>Vermiconidia</taxon>
    </lineage>
</organism>
<comment type="caution">
    <text evidence="1">The sequence shown here is derived from an EMBL/GenBank/DDBJ whole genome shotgun (WGS) entry which is preliminary data.</text>
</comment>
<evidence type="ECO:0000313" key="1">
    <source>
        <dbReference type="EMBL" id="KAK3704714.1"/>
    </source>
</evidence>
<accession>A0ACC3MVS8</accession>
<keyword evidence="2" id="KW-1185">Reference proteome</keyword>
<evidence type="ECO:0000313" key="2">
    <source>
        <dbReference type="Proteomes" id="UP001281147"/>
    </source>
</evidence>
<name>A0ACC3MVS8_9PEZI</name>
<protein>
    <submittedName>
        <fullName evidence="1">Uncharacterized protein</fullName>
    </submittedName>
</protein>
<dbReference type="EMBL" id="JAUTXU010000136">
    <property type="protein sequence ID" value="KAK3704714.1"/>
    <property type="molecule type" value="Genomic_DNA"/>
</dbReference>
<gene>
    <name evidence="1" type="ORF">LTR37_013688</name>
</gene>
<sequence length="627" mass="71704">MGPTTYSYCTGAWRLPTSNDIKTIDLNNPTLHIYIQIFGLLGVCGALAGGIVHRGRRIEPAEQDGHLHKEAIDEQLLPPLLMPSRTKHSRIFPQENAFSYSYLFVGIPVGVRGRISRALSVDGQQHAWFHINSGDYLFRGDGHSSLAEKLKRYMHTQGVTDREYSFAYLVTAPRFLGYSFNPVSFWYLYDSETTLKYIILEVNNTFAERRVYLLRANTEKQGTDVDIPADSADGPEAPQKKVFTETWQKDFHVSPFNSRKGSYSLRAIDPLAAYEESGQVKIDNTILLRSSKGSAKLVARVWSEGPPRDATTITKLQLSRFIVSWWWVGLLTFPRIVWQAQKLFFRKKLHVWYRPEVAGTSLGRDYTDEERHLETYFRDFLEEAVSRAKKPLRVIYEPPHLSGSSEGEVVMYSPGFTYEEDQQRTLTLRITSPAFYSRFVHYAHAKEALDREGIATDEKNRTLIVEPPHLLPVLLVGMDEIRRHQQELPKQSALDHVRWALLRRLRCAPPQTSYPETSAYSISDIRSFGDSELDVFVKSRGEDAATYRRIVTQVFLATRWAFGTPALISALDWLLRASFVLAAMWYCNHSNHVDVLRPRNFGIDDIWTAMTSLVLANGVHIWTFVKG</sequence>
<proteinExistence type="predicted"/>
<dbReference type="Proteomes" id="UP001281147">
    <property type="component" value="Unassembled WGS sequence"/>
</dbReference>
<reference evidence="1" key="1">
    <citation type="submission" date="2023-07" db="EMBL/GenBank/DDBJ databases">
        <title>Black Yeasts Isolated from many extreme environments.</title>
        <authorList>
            <person name="Coleine C."/>
            <person name="Stajich J.E."/>
            <person name="Selbmann L."/>
        </authorList>
    </citation>
    <scope>NUCLEOTIDE SEQUENCE</scope>
    <source>
        <strain evidence="1">CCFEE 5714</strain>
    </source>
</reference>